<dbReference type="EMBL" id="NBNE01001936">
    <property type="protein sequence ID" value="OWZ12114.1"/>
    <property type="molecule type" value="Genomic_DNA"/>
</dbReference>
<gene>
    <name evidence="2" type="ORF">PHMEG_00014770</name>
</gene>
<keyword evidence="1" id="KW-0732">Signal</keyword>
<sequence length="471" mass="53171">MRLYSVALAVAAVLMANVGRITSVEVTTADYPSIIRSLDRQKDLVTKIKGGASKFTGKFKGVEAASKYDAQVMKTLQLDRIDDTLTSWKLKDITATITQFNQNSKTHKVSVSGILNAQYGDEVLAQGLVAAQRKAIRQKDSILAQHIETLWKNQMTRWHQERNSVGHVYKFLRMSDDGYDMLTSSKFQLLDDYAKLINKDNPEIPLLGGLTAGLRGEKNMVAFLQAAKRRPETMEKATKLETSLFKKWTDENQLPVNVFQWLKLDRRSVDDTFDADNFKIFVKYVDDFNKNNPQKQQSAIGIFKNSYGDDALVKRLMSVSAVDDPLTKAFAEKHLTQQLMDWTTSKKPVKKVLDVVAIKKDDSAALASRKLDVLEQYYKLNGQQKTLIKDLTLQFDNKGDLATVLESVSSATKEATWLQKQQFAGWMANGISTENFMSRVFKTGVTPETDVQKSIAAKFKVFFDSNRRANN</sequence>
<proteinExistence type="predicted"/>
<dbReference type="OrthoDB" id="126417at2759"/>
<feature type="signal peptide" evidence="1">
    <location>
        <begin position="1"/>
        <end position="23"/>
    </location>
</feature>
<comment type="caution">
    <text evidence="2">The sequence shown here is derived from an EMBL/GenBank/DDBJ whole genome shotgun (WGS) entry which is preliminary data.</text>
</comment>
<reference evidence="3" key="1">
    <citation type="submission" date="2017-03" db="EMBL/GenBank/DDBJ databases">
        <title>Phytopthora megakarya and P. palmivora, two closely related causual agents of cacao black pod achieved similar genome size and gene model numbers by different mechanisms.</title>
        <authorList>
            <person name="Ali S."/>
            <person name="Shao J."/>
            <person name="Larry D.J."/>
            <person name="Kronmiller B."/>
            <person name="Shen D."/>
            <person name="Strem M.D."/>
            <person name="Melnick R.L."/>
            <person name="Guiltinan M.J."/>
            <person name="Tyler B.M."/>
            <person name="Meinhardt L.W."/>
            <person name="Bailey B.A."/>
        </authorList>
    </citation>
    <scope>NUCLEOTIDE SEQUENCE [LARGE SCALE GENOMIC DNA]</scope>
    <source>
        <strain evidence="3">zdho120</strain>
    </source>
</reference>
<organism evidence="2 3">
    <name type="scientific">Phytophthora megakarya</name>
    <dbReference type="NCBI Taxonomy" id="4795"/>
    <lineage>
        <taxon>Eukaryota</taxon>
        <taxon>Sar</taxon>
        <taxon>Stramenopiles</taxon>
        <taxon>Oomycota</taxon>
        <taxon>Peronosporomycetes</taxon>
        <taxon>Peronosporales</taxon>
        <taxon>Peronosporaceae</taxon>
        <taxon>Phytophthora</taxon>
    </lineage>
</organism>
<dbReference type="Proteomes" id="UP000198211">
    <property type="component" value="Unassembled WGS sequence"/>
</dbReference>
<keyword evidence="3" id="KW-1185">Reference proteome</keyword>
<dbReference type="AlphaFoldDB" id="A0A225W406"/>
<feature type="chain" id="PRO_5012850126" evidence="1">
    <location>
        <begin position="24"/>
        <end position="471"/>
    </location>
</feature>
<evidence type="ECO:0000256" key="1">
    <source>
        <dbReference type="SAM" id="SignalP"/>
    </source>
</evidence>
<accession>A0A225W406</accession>
<name>A0A225W406_9STRA</name>
<evidence type="ECO:0000313" key="3">
    <source>
        <dbReference type="Proteomes" id="UP000198211"/>
    </source>
</evidence>
<evidence type="ECO:0000313" key="2">
    <source>
        <dbReference type="EMBL" id="OWZ12114.1"/>
    </source>
</evidence>
<protein>
    <submittedName>
        <fullName evidence="2">RxLR effector protein</fullName>
    </submittedName>
</protein>